<keyword evidence="2 5" id="KW-0545">Nucleotide biosynthesis</keyword>
<keyword evidence="4 5" id="KW-0418">Kinase</keyword>
<feature type="binding site" evidence="5">
    <location>
        <position position="32"/>
    </location>
    <ligand>
        <name>AMP</name>
        <dbReference type="ChEBI" id="CHEBI:456215"/>
    </ligand>
</feature>
<evidence type="ECO:0000313" key="8">
    <source>
        <dbReference type="EMBL" id="OAV59317.1"/>
    </source>
</evidence>
<feature type="binding site" evidence="5">
    <location>
        <begin position="11"/>
        <end position="16"/>
    </location>
    <ligand>
        <name>ATP</name>
        <dbReference type="ChEBI" id="CHEBI:30616"/>
    </ligand>
</feature>
<evidence type="ECO:0000256" key="2">
    <source>
        <dbReference type="ARBA" id="ARBA00022727"/>
    </source>
</evidence>
<dbReference type="NCBIfam" id="NF011101">
    <property type="entry name" value="PRK14528.1"/>
    <property type="match status" value="1"/>
</dbReference>
<dbReference type="InterPro" id="IPR033690">
    <property type="entry name" value="Adenylat_kinase_CS"/>
</dbReference>
<evidence type="ECO:0000256" key="4">
    <source>
        <dbReference type="ARBA" id="ARBA00022777"/>
    </source>
</evidence>
<feature type="binding site" evidence="5">
    <location>
        <position position="128"/>
    </location>
    <ligand>
        <name>ATP</name>
        <dbReference type="ChEBI" id="CHEBI:30616"/>
    </ligand>
</feature>
<dbReference type="PRINTS" id="PR00094">
    <property type="entry name" value="ADENYLTKNASE"/>
</dbReference>
<dbReference type="Pfam" id="PF00406">
    <property type="entry name" value="ADK"/>
    <property type="match status" value="1"/>
</dbReference>
<organism evidence="8 9">
    <name type="scientific">Enteractinococcus helveticum</name>
    <dbReference type="NCBI Taxonomy" id="1837282"/>
    <lineage>
        <taxon>Bacteria</taxon>
        <taxon>Bacillati</taxon>
        <taxon>Actinomycetota</taxon>
        <taxon>Actinomycetes</taxon>
        <taxon>Micrococcales</taxon>
        <taxon>Micrococcaceae</taxon>
    </lineage>
</organism>
<name>A0A1B7LW85_9MICC</name>
<feature type="binding site" evidence="5">
    <location>
        <position position="145"/>
    </location>
    <ligand>
        <name>AMP</name>
        <dbReference type="ChEBI" id="CHEBI:456215"/>
    </ligand>
</feature>
<dbReference type="RefSeq" id="WP_043058727.1">
    <property type="nucleotide sequence ID" value="NZ_LXEY01000022.1"/>
</dbReference>
<dbReference type="AlphaFoldDB" id="A0A1B7LW85"/>
<feature type="binding site" evidence="5">
    <location>
        <begin position="86"/>
        <end position="89"/>
    </location>
    <ligand>
        <name>AMP</name>
        <dbReference type="ChEBI" id="CHEBI:456215"/>
    </ligand>
</feature>
<dbReference type="NCBIfam" id="NF011105">
    <property type="entry name" value="PRK14532.1"/>
    <property type="match status" value="1"/>
</dbReference>
<dbReference type="OrthoDB" id="9805030at2"/>
<dbReference type="CDD" id="cd01428">
    <property type="entry name" value="ADK"/>
    <property type="match status" value="1"/>
</dbReference>
<dbReference type="NCBIfam" id="NF011104">
    <property type="entry name" value="PRK14531.1"/>
    <property type="match status" value="1"/>
</dbReference>
<dbReference type="UniPathway" id="UPA00588">
    <property type="reaction ID" value="UER00649"/>
</dbReference>
<dbReference type="EC" id="2.7.4.3" evidence="5 7"/>
<accession>A0A1B7LW85</accession>
<dbReference type="NCBIfam" id="NF001381">
    <property type="entry name" value="PRK00279.1-3"/>
    <property type="match status" value="1"/>
</dbReference>
<evidence type="ECO:0000256" key="6">
    <source>
        <dbReference type="RuleBase" id="RU003330"/>
    </source>
</evidence>
<dbReference type="PROSITE" id="PS00113">
    <property type="entry name" value="ADENYLATE_KINASE"/>
    <property type="match status" value="1"/>
</dbReference>
<comment type="function">
    <text evidence="5">Catalyzes the reversible transfer of the terminal phosphate group between ATP and AMP. Plays an important role in cellular energy homeostasis and in adenine nucleotide metabolism.</text>
</comment>
<feature type="binding site" evidence="5">
    <location>
        <position position="37"/>
    </location>
    <ligand>
        <name>AMP</name>
        <dbReference type="ChEBI" id="CHEBI:456215"/>
    </ligand>
</feature>
<reference evidence="8 9" key="1">
    <citation type="submission" date="2016-04" db="EMBL/GenBank/DDBJ databases">
        <title>First whole genome shotgun sequence of the bacterium Enteractinococcus sp. strain UASWS1574.</title>
        <authorList>
            <person name="Crovadore J."/>
            <person name="Chablais R."/>
            <person name="Lefort F."/>
        </authorList>
    </citation>
    <scope>NUCLEOTIDE SEQUENCE [LARGE SCALE GENOMIC DNA]</scope>
    <source>
        <strain evidence="8 9">UASWS1574</strain>
    </source>
</reference>
<dbReference type="InterPro" id="IPR000850">
    <property type="entry name" value="Adenylat/UMP-CMP_kin"/>
</dbReference>
<keyword evidence="5 7" id="KW-0067">ATP-binding</keyword>
<evidence type="ECO:0000256" key="7">
    <source>
        <dbReference type="RuleBase" id="RU003331"/>
    </source>
</evidence>
<feature type="binding site" evidence="5">
    <location>
        <position position="173"/>
    </location>
    <ligand>
        <name>ATP</name>
        <dbReference type="ChEBI" id="CHEBI:30616"/>
    </ligand>
</feature>
<dbReference type="SUPFAM" id="SSF52540">
    <property type="entry name" value="P-loop containing nucleoside triphosphate hydrolases"/>
    <property type="match status" value="1"/>
</dbReference>
<comment type="catalytic activity">
    <reaction evidence="5 7">
        <text>AMP + ATP = 2 ADP</text>
        <dbReference type="Rhea" id="RHEA:12973"/>
        <dbReference type="ChEBI" id="CHEBI:30616"/>
        <dbReference type="ChEBI" id="CHEBI:456215"/>
        <dbReference type="ChEBI" id="CHEBI:456216"/>
        <dbReference type="EC" id="2.7.4.3"/>
    </reaction>
</comment>
<evidence type="ECO:0000256" key="5">
    <source>
        <dbReference type="HAMAP-Rule" id="MF_00235"/>
    </source>
</evidence>
<comment type="caution">
    <text evidence="5">Lacks conserved residue(s) required for the propagation of feature annotation.</text>
</comment>
<feature type="binding site" evidence="5">
    <location>
        <position position="134"/>
    </location>
    <ligand>
        <name>AMP</name>
        <dbReference type="ChEBI" id="CHEBI:456215"/>
    </ligand>
</feature>
<comment type="pathway">
    <text evidence="5">Purine metabolism; AMP biosynthesis via salvage pathway; AMP from ADP: step 1/1.</text>
</comment>
<evidence type="ECO:0000256" key="1">
    <source>
        <dbReference type="ARBA" id="ARBA00022679"/>
    </source>
</evidence>
<keyword evidence="3 5" id="KW-0547">Nucleotide-binding</keyword>
<comment type="caution">
    <text evidence="8">The sequence shown here is derived from an EMBL/GenBank/DDBJ whole genome shotgun (WGS) entry which is preliminary data.</text>
</comment>
<comment type="domain">
    <text evidence="5">Consists of three domains, a large central CORE domain and two small peripheral domains, NMPbind and LID, which undergo movements during catalysis. The LID domain closes over the site of phosphoryl transfer upon ATP binding. Assembling and dissambling the active center during each catalytic cycle provides an effective means to prevent ATP hydrolysis.</text>
</comment>
<sequence>MTRLLIMGPPGSGKGTQAVRIADKMAIPAISTGDIFRYNVKELTELGKEAKGYIDAGDFVPDDVTNRMVADRLNHKDVANGFLLDGYPRTQGQVEALNKIMDDKGEDLTAVLVLEVPDEEIVERLLARAETEGRSDDTAEVIQHRLDLYHQETADLIEGYVEQGIVGRVDGTGAIDDITERLLQTIYNIRARTGTLPVIKPRSGE</sequence>
<keyword evidence="1 5" id="KW-0808">Transferase</keyword>
<evidence type="ECO:0000313" key="9">
    <source>
        <dbReference type="Proteomes" id="UP000078292"/>
    </source>
</evidence>
<dbReference type="GO" id="GO:0044209">
    <property type="term" value="P:AMP salvage"/>
    <property type="evidence" value="ECO:0007669"/>
    <property type="project" value="UniProtKB-UniRule"/>
</dbReference>
<keyword evidence="5" id="KW-0963">Cytoplasm</keyword>
<dbReference type="GO" id="GO:0004017">
    <property type="term" value="F:AMP kinase activity"/>
    <property type="evidence" value="ECO:0007669"/>
    <property type="project" value="UniProtKB-UniRule"/>
</dbReference>
<feature type="region of interest" description="NMP" evidence="5">
    <location>
        <begin position="31"/>
        <end position="60"/>
    </location>
</feature>
<dbReference type="PANTHER" id="PTHR23359">
    <property type="entry name" value="NUCLEOTIDE KINASE"/>
    <property type="match status" value="1"/>
</dbReference>
<dbReference type="NCBIfam" id="NF011100">
    <property type="entry name" value="PRK14527.1"/>
    <property type="match status" value="1"/>
</dbReference>
<keyword evidence="9" id="KW-1185">Reference proteome</keyword>
<comment type="subcellular location">
    <subcellularLocation>
        <location evidence="5 7">Cytoplasm</location>
    </subcellularLocation>
</comment>
<comment type="subunit">
    <text evidence="5 7">Monomer.</text>
</comment>
<evidence type="ECO:0000256" key="3">
    <source>
        <dbReference type="ARBA" id="ARBA00022741"/>
    </source>
</evidence>
<dbReference type="EMBL" id="LXEY01000022">
    <property type="protein sequence ID" value="OAV59317.1"/>
    <property type="molecule type" value="Genomic_DNA"/>
</dbReference>
<dbReference type="Proteomes" id="UP000078292">
    <property type="component" value="Unassembled WGS sequence"/>
</dbReference>
<gene>
    <name evidence="5" type="primary">adk</name>
    <name evidence="8" type="ORF">A6F49_15775</name>
</gene>
<feature type="binding site" evidence="5">
    <location>
        <position position="93"/>
    </location>
    <ligand>
        <name>AMP</name>
        <dbReference type="ChEBI" id="CHEBI:456215"/>
    </ligand>
</feature>
<protein>
    <recommendedName>
        <fullName evidence="5 7">Adenylate kinase</fullName>
        <shortName evidence="5">AK</shortName>
        <ecNumber evidence="5 7">2.7.4.3</ecNumber>
    </recommendedName>
    <alternativeName>
        <fullName evidence="5">ATP-AMP transphosphorylase</fullName>
    </alternativeName>
    <alternativeName>
        <fullName evidence="5">ATP:AMP phosphotransferase</fullName>
    </alternativeName>
    <alternativeName>
        <fullName evidence="5">Adenylate monophosphate kinase</fullName>
    </alternativeName>
</protein>
<dbReference type="STRING" id="1837282.A6F49_15775"/>
<dbReference type="GO" id="GO:0005524">
    <property type="term" value="F:ATP binding"/>
    <property type="evidence" value="ECO:0007669"/>
    <property type="project" value="UniProtKB-UniRule"/>
</dbReference>
<dbReference type="HAMAP" id="MF_00235">
    <property type="entry name" value="Adenylate_kinase_Adk"/>
    <property type="match status" value="1"/>
</dbReference>
<dbReference type="Gene3D" id="3.40.50.300">
    <property type="entry name" value="P-loop containing nucleotide triphosphate hydrolases"/>
    <property type="match status" value="1"/>
</dbReference>
<feature type="binding site" evidence="5">
    <location>
        <begin position="58"/>
        <end position="60"/>
    </location>
    <ligand>
        <name>AMP</name>
        <dbReference type="ChEBI" id="CHEBI:456215"/>
    </ligand>
</feature>
<dbReference type="InterPro" id="IPR027417">
    <property type="entry name" value="P-loop_NTPase"/>
</dbReference>
<dbReference type="GO" id="GO:0005737">
    <property type="term" value="C:cytoplasm"/>
    <property type="evidence" value="ECO:0007669"/>
    <property type="project" value="UniProtKB-SubCell"/>
</dbReference>
<comment type="similarity">
    <text evidence="5 6">Belongs to the adenylate kinase family.</text>
</comment>
<proteinExistence type="inferred from homology"/>